<feature type="transmembrane region" description="Helical" evidence="7">
    <location>
        <begin position="340"/>
        <end position="360"/>
    </location>
</feature>
<feature type="transmembrane region" description="Helical" evidence="7">
    <location>
        <begin position="90"/>
        <end position="111"/>
    </location>
</feature>
<keyword evidence="9" id="KW-1185">Reference proteome</keyword>
<name>A0A0H2V9P1_ECOL6</name>
<evidence type="ECO:0000313" key="9">
    <source>
        <dbReference type="Proteomes" id="UP000001410"/>
    </source>
</evidence>
<evidence type="ECO:0000256" key="4">
    <source>
        <dbReference type="ARBA" id="ARBA00022692"/>
    </source>
</evidence>
<dbReference type="eggNOG" id="COG2814">
    <property type="taxonomic scope" value="Bacteria"/>
</dbReference>
<accession>A0A0H2V9P1</accession>
<feature type="transmembrane region" description="Helical" evidence="7">
    <location>
        <begin position="204"/>
        <end position="223"/>
    </location>
</feature>
<proteinExistence type="predicted"/>
<dbReference type="SUPFAM" id="SSF103473">
    <property type="entry name" value="MFS general substrate transporter"/>
    <property type="match status" value="1"/>
</dbReference>
<dbReference type="PANTHER" id="PTHR12778:SF10">
    <property type="entry name" value="MAJOR FACILITATOR SUPERFAMILY DOMAIN-CONTAINING PROTEIN 3"/>
    <property type="match status" value="1"/>
</dbReference>
<feature type="transmembrane region" description="Helical" evidence="7">
    <location>
        <begin position="306"/>
        <end position="328"/>
    </location>
</feature>
<dbReference type="GO" id="GO:0022857">
    <property type="term" value="F:transmembrane transporter activity"/>
    <property type="evidence" value="ECO:0007669"/>
    <property type="project" value="InterPro"/>
</dbReference>
<keyword evidence="2" id="KW-0813">Transport</keyword>
<gene>
    <name evidence="8" type="ordered locus">c2420</name>
</gene>
<feature type="transmembrane region" description="Helical" evidence="7">
    <location>
        <begin position="431"/>
        <end position="452"/>
    </location>
</feature>
<dbReference type="InterPro" id="IPR011701">
    <property type="entry name" value="MFS"/>
</dbReference>
<dbReference type="HOGENOM" id="CLU_029352_4_2_6"/>
<dbReference type="PANTHER" id="PTHR12778">
    <property type="entry name" value="SOLUTE CARRIER FAMILY 33 ACETYL-COA TRANSPORTER -RELATED"/>
    <property type="match status" value="1"/>
</dbReference>
<dbReference type="InterPro" id="IPR004752">
    <property type="entry name" value="AmpG_permease/AT-1"/>
</dbReference>
<dbReference type="Proteomes" id="UP000001410">
    <property type="component" value="Chromosome"/>
</dbReference>
<keyword evidence="5 7" id="KW-1133">Transmembrane helix</keyword>
<feature type="transmembrane region" description="Helical" evidence="7">
    <location>
        <begin position="229"/>
        <end position="248"/>
    </location>
</feature>
<evidence type="ECO:0000256" key="2">
    <source>
        <dbReference type="ARBA" id="ARBA00022448"/>
    </source>
</evidence>
<evidence type="ECO:0000313" key="8">
    <source>
        <dbReference type="EMBL" id="AAN80879.1"/>
    </source>
</evidence>
<feature type="transmembrane region" description="Helical" evidence="7">
    <location>
        <begin position="366"/>
        <end position="391"/>
    </location>
</feature>
<feature type="transmembrane region" description="Helical" evidence="7">
    <location>
        <begin position="132"/>
        <end position="152"/>
    </location>
</feature>
<feature type="transmembrane region" description="Helical" evidence="7">
    <location>
        <begin position="276"/>
        <end position="300"/>
    </location>
</feature>
<evidence type="ECO:0000256" key="6">
    <source>
        <dbReference type="ARBA" id="ARBA00023136"/>
    </source>
</evidence>
<comment type="subcellular location">
    <subcellularLocation>
        <location evidence="1">Membrane</location>
        <topology evidence="1">Multi-pass membrane protein</topology>
    </subcellularLocation>
</comment>
<dbReference type="KEGG" id="ecc:c2420"/>
<feature type="transmembrane region" description="Helical" evidence="7">
    <location>
        <begin position="164"/>
        <end position="184"/>
    </location>
</feature>
<evidence type="ECO:0000256" key="3">
    <source>
        <dbReference type="ARBA" id="ARBA00022475"/>
    </source>
</evidence>
<organism evidence="8 9">
    <name type="scientific">Escherichia coli O6:H1 (strain CFT073 / ATCC 700928 / UPEC)</name>
    <dbReference type="NCBI Taxonomy" id="199310"/>
    <lineage>
        <taxon>Bacteria</taxon>
        <taxon>Pseudomonadati</taxon>
        <taxon>Pseudomonadota</taxon>
        <taxon>Gammaproteobacteria</taxon>
        <taxon>Enterobacterales</taxon>
        <taxon>Enterobacteriaceae</taxon>
        <taxon>Escherichia</taxon>
    </lineage>
</organism>
<evidence type="ECO:0000256" key="5">
    <source>
        <dbReference type="ARBA" id="ARBA00022989"/>
    </source>
</evidence>
<dbReference type="Pfam" id="PF07690">
    <property type="entry name" value="MFS_1"/>
    <property type="match status" value="1"/>
</dbReference>
<dbReference type="EMBL" id="AE014075">
    <property type="protein sequence ID" value="AAN80879.1"/>
    <property type="molecule type" value="Genomic_DNA"/>
</dbReference>
<evidence type="ECO:0000256" key="7">
    <source>
        <dbReference type="SAM" id="Phobius"/>
    </source>
</evidence>
<evidence type="ECO:0000256" key="1">
    <source>
        <dbReference type="ARBA" id="ARBA00004141"/>
    </source>
</evidence>
<dbReference type="AlphaFoldDB" id="A0A0H2V9P1"/>
<dbReference type="GO" id="GO:0016020">
    <property type="term" value="C:membrane"/>
    <property type="evidence" value="ECO:0007669"/>
    <property type="project" value="UniProtKB-SubCell"/>
</dbReference>
<dbReference type="Gene3D" id="1.20.1250.20">
    <property type="entry name" value="MFS general substrate transporter like domains"/>
    <property type="match status" value="2"/>
</dbReference>
<sequence length="467" mass="49395">MSRVLMRNCSHIMGVIRRCGRRKWPRACGATTGVPRLESGCMSDVQSNVKPLTLTTGRVIFAIAGVYVTQSLVSALSMQSLPALVRAAGGSLALAGATTLFMLPWALKFIWAPWIERWRLPPGSQERRSRMLILRGQVALAAILTIAAAIGWFGREGGFPDTQIVALFVLFMVAGTVASTIDIASDGFCVDQLTRTGYGWGNSVQVGGSYLGMMCGGGVFLMLSAASGWPVAMLMMAVLIMALSLPLWRITEPTRTATIPHVPALGYALRRKQARLGLLLVLMLNSGMRFVLPLLAPLLLDHGLSMSALGALFSGGNIAAGIAGTLAGGLLMKYTSPGRALLTAYGVQGIALLAVVMTLMMAPGHLLLQILQCLVIVQSISLACALVCLYATLMSLSSPLQAGVDFTLFQCTDAAIAILAGVIGGVVAQHFGYAACFLFAGAFTLLAAWVAYIRLHSARELMTSAID</sequence>
<feature type="transmembrane region" description="Helical" evidence="7">
    <location>
        <begin position="403"/>
        <end position="425"/>
    </location>
</feature>
<keyword evidence="4 7" id="KW-0812">Transmembrane</keyword>
<protein>
    <submittedName>
        <fullName evidence="8">Putative cytoplasmic transmembrane protein</fullName>
    </submittedName>
</protein>
<dbReference type="STRING" id="199310.c2420"/>
<dbReference type="InterPro" id="IPR036259">
    <property type="entry name" value="MFS_trans_sf"/>
</dbReference>
<keyword evidence="6 7" id="KW-0472">Membrane</keyword>
<feature type="transmembrane region" description="Helical" evidence="7">
    <location>
        <begin position="59"/>
        <end position="78"/>
    </location>
</feature>
<reference evidence="8 9" key="1">
    <citation type="journal article" date="2002" name="Proc. Natl. Acad. Sci. U.S.A.">
        <title>Extensive mosaic structure revealed by the complete genome sequence of uropathogenic Escherichia coli.</title>
        <authorList>
            <person name="Welch R.A."/>
            <person name="Burland V."/>
            <person name="Plunkett G.III."/>
            <person name="Redford P."/>
            <person name="Roesch P."/>
            <person name="Rasko D."/>
            <person name="Buckles E.L."/>
            <person name="Liou S.R."/>
            <person name="Boutin A."/>
            <person name="Hackett J."/>
            <person name="Stroud D."/>
            <person name="Mayhew G.F."/>
            <person name="Rose D.J."/>
            <person name="Zhou S."/>
            <person name="Schwartz D.C."/>
            <person name="Perna N.T."/>
            <person name="Mobley H.L."/>
            <person name="Donnenberg M.S."/>
            <person name="Blattner F.R."/>
        </authorList>
    </citation>
    <scope>NUCLEOTIDE SEQUENCE [LARGE SCALE GENOMIC DNA]</scope>
    <source>
        <strain evidence="9">CFT073 / ATCC 700928 / UPEC</strain>
    </source>
</reference>
<keyword evidence="3" id="KW-1003">Cell membrane</keyword>